<dbReference type="EMBL" id="JBEPCU010001534">
    <property type="protein sequence ID" value="MER6983835.1"/>
    <property type="molecule type" value="Genomic_DNA"/>
</dbReference>
<comment type="caution">
    <text evidence="2">The sequence shown here is derived from an EMBL/GenBank/DDBJ whole genome shotgun (WGS) entry which is preliminary data.</text>
</comment>
<dbReference type="Gene3D" id="2.60.40.10">
    <property type="entry name" value="Immunoglobulins"/>
    <property type="match status" value="1"/>
</dbReference>
<evidence type="ECO:0000259" key="1">
    <source>
        <dbReference type="SMART" id="SM00776"/>
    </source>
</evidence>
<gene>
    <name evidence="2" type="ORF">ABT317_44525</name>
</gene>
<proteinExistence type="predicted"/>
<dbReference type="Proteomes" id="UP001458415">
    <property type="component" value="Unassembled WGS sequence"/>
</dbReference>
<evidence type="ECO:0000313" key="2">
    <source>
        <dbReference type="EMBL" id="MER6983835.1"/>
    </source>
</evidence>
<organism evidence="2 3">
    <name type="scientific">Streptomyces carpinensis</name>
    <dbReference type="NCBI Taxonomy" id="66369"/>
    <lineage>
        <taxon>Bacteria</taxon>
        <taxon>Bacillati</taxon>
        <taxon>Actinomycetota</taxon>
        <taxon>Actinomycetes</taxon>
        <taxon>Kitasatosporales</taxon>
        <taxon>Streptomycetaceae</taxon>
        <taxon>Streptomyces</taxon>
    </lineage>
</organism>
<dbReference type="Gene3D" id="2.60.120.1060">
    <property type="entry name" value="NPCBM/NEW2 domain"/>
    <property type="match status" value="1"/>
</dbReference>
<keyword evidence="3" id="KW-1185">Reference proteome</keyword>
<dbReference type="InterPro" id="IPR013222">
    <property type="entry name" value="Glyco_hyd_98_carb-bd"/>
</dbReference>
<dbReference type="InterPro" id="IPR008979">
    <property type="entry name" value="Galactose-bd-like_sf"/>
</dbReference>
<evidence type="ECO:0000313" key="3">
    <source>
        <dbReference type="Proteomes" id="UP001458415"/>
    </source>
</evidence>
<dbReference type="InterPro" id="IPR038637">
    <property type="entry name" value="NPCBM_sf"/>
</dbReference>
<dbReference type="SUPFAM" id="SSF49785">
    <property type="entry name" value="Galactose-binding domain-like"/>
    <property type="match status" value="1"/>
</dbReference>
<feature type="non-terminal residue" evidence="2">
    <location>
        <position position="1"/>
    </location>
</feature>
<protein>
    <submittedName>
        <fullName evidence="2">NPCBM/NEW2 domain-containing protein</fullName>
    </submittedName>
</protein>
<sequence length="262" mass="26812">DGVSLEADPSYLGTGASLTVTATVRNGNGLSDAGTVTATLLPPPGVTVTSPRTATTGPLAPGASATLTWTVRTDGDPAAGTARLRVSAEAVHSGRATPLAAVLDVPVVAAPKPGTHYLSDLPFLDARGGHGPIERDMSNGEQAAGDGHTLTMLGRTYDKGLGTNSDATVSFYLGVQCSSFSVVAGIDDDMRGATKDPRVTVSVLGDGKLLGRSSELNKTDTLWEPTLDVSGVKLLTLTVDKVKDVNWFDHTDLADAKVVCGG</sequence>
<name>A0ABV1WI18_9ACTN</name>
<dbReference type="InterPro" id="IPR013783">
    <property type="entry name" value="Ig-like_fold"/>
</dbReference>
<feature type="domain" description="Glycosyl hydrolase family 98 putative carbohydrate-binding module" evidence="1">
    <location>
        <begin position="112"/>
        <end position="260"/>
    </location>
</feature>
<dbReference type="Pfam" id="PF08305">
    <property type="entry name" value="NPCBM"/>
    <property type="match status" value="1"/>
</dbReference>
<dbReference type="SMART" id="SM00776">
    <property type="entry name" value="NPCBM"/>
    <property type="match status" value="1"/>
</dbReference>
<accession>A0ABV1WI18</accession>
<reference evidence="2 3" key="1">
    <citation type="submission" date="2024-06" db="EMBL/GenBank/DDBJ databases">
        <title>The Natural Products Discovery Center: Release of the First 8490 Sequenced Strains for Exploring Actinobacteria Biosynthetic Diversity.</title>
        <authorList>
            <person name="Kalkreuter E."/>
            <person name="Kautsar S.A."/>
            <person name="Yang D."/>
            <person name="Bader C.D."/>
            <person name="Teijaro C.N."/>
            <person name="Fluegel L."/>
            <person name="Davis C.M."/>
            <person name="Simpson J.R."/>
            <person name="Lauterbach L."/>
            <person name="Steele A.D."/>
            <person name="Gui C."/>
            <person name="Meng S."/>
            <person name="Li G."/>
            <person name="Viehrig K."/>
            <person name="Ye F."/>
            <person name="Su P."/>
            <person name="Kiefer A.F."/>
            <person name="Nichols A."/>
            <person name="Cepeda A.J."/>
            <person name="Yan W."/>
            <person name="Fan B."/>
            <person name="Jiang Y."/>
            <person name="Adhikari A."/>
            <person name="Zheng C.-J."/>
            <person name="Schuster L."/>
            <person name="Cowan T.M."/>
            <person name="Smanski M.J."/>
            <person name="Chevrette M.G."/>
            <person name="De Carvalho L.P.S."/>
            <person name="Shen B."/>
        </authorList>
    </citation>
    <scope>NUCLEOTIDE SEQUENCE [LARGE SCALE GENOMIC DNA]</scope>
    <source>
        <strain evidence="2 3">NPDC000634</strain>
    </source>
</reference>